<evidence type="ECO:0000313" key="1">
    <source>
        <dbReference type="EMBL" id="AUN99939.1"/>
    </source>
</evidence>
<reference evidence="1 2" key="1">
    <citation type="submission" date="2018-01" db="EMBL/GenBank/DDBJ databases">
        <title>Complete genome sequence of Bacteriovorax stolpii DSM12778.</title>
        <authorList>
            <person name="Tang B."/>
            <person name="Chang J."/>
        </authorList>
    </citation>
    <scope>NUCLEOTIDE SEQUENCE [LARGE SCALE GENOMIC DNA]</scope>
    <source>
        <strain evidence="1 2">DSM 12778</strain>
    </source>
</reference>
<accession>A0A2K9NWP1</accession>
<sequence>MNPSGKAVAILFSGGTDSTLTAAMLQENFEKVHLVTYDRFGFHATDNTAVQTQALKERYGEDRFVHTFLNVDKLFQHVSYENYFENIKKHGLFNLSTCGLCKLSMHVRTIKYCIDNEVYFVADGANQAMTMEPAQMKPVIDEMKRMYAHFGITYFNPVFEMDGPEDKDFINKSNAKLLARESDYSVASFENEKTPGFRLYKMGLAPSPNVKGSDYDKKRQPRCFQFIIFNIFALKYFMANKTYEEYTDLTTKFYSDKIKSMIKLIENRNDKKVKEMLD</sequence>
<gene>
    <name evidence="1" type="ORF">C0V70_17870</name>
</gene>
<dbReference type="AlphaFoldDB" id="A0A2K9NWP1"/>
<evidence type="ECO:0000313" key="2">
    <source>
        <dbReference type="Proteomes" id="UP000235584"/>
    </source>
</evidence>
<proteinExistence type="predicted"/>
<keyword evidence="2" id="KW-1185">Reference proteome</keyword>
<dbReference type="RefSeq" id="WP_102245228.1">
    <property type="nucleotide sequence ID" value="NZ_CP025704.1"/>
</dbReference>
<dbReference type="InterPro" id="IPR014729">
    <property type="entry name" value="Rossmann-like_a/b/a_fold"/>
</dbReference>
<protein>
    <submittedName>
        <fullName evidence="1">Uncharacterized protein</fullName>
    </submittedName>
</protein>
<dbReference type="KEGG" id="bsto:C0V70_17870"/>
<dbReference type="SUPFAM" id="SSF52402">
    <property type="entry name" value="Adenine nucleotide alpha hydrolases-like"/>
    <property type="match status" value="1"/>
</dbReference>
<dbReference type="EMBL" id="CP025704">
    <property type="protein sequence ID" value="AUN99939.1"/>
    <property type="molecule type" value="Genomic_DNA"/>
</dbReference>
<dbReference type="Proteomes" id="UP000235584">
    <property type="component" value="Chromosome"/>
</dbReference>
<name>A0A2K9NWP1_BACTC</name>
<dbReference type="Gene3D" id="3.40.50.620">
    <property type="entry name" value="HUPs"/>
    <property type="match status" value="1"/>
</dbReference>
<organism evidence="1 2">
    <name type="scientific">Bacteriovorax stolpii</name>
    <name type="common">Bdellovibrio stolpii</name>
    <dbReference type="NCBI Taxonomy" id="960"/>
    <lineage>
        <taxon>Bacteria</taxon>
        <taxon>Pseudomonadati</taxon>
        <taxon>Bdellovibrionota</taxon>
        <taxon>Bacteriovoracia</taxon>
        <taxon>Bacteriovoracales</taxon>
        <taxon>Bacteriovoracaceae</taxon>
        <taxon>Bacteriovorax</taxon>
    </lineage>
</organism>